<dbReference type="Proteomes" id="UP001387364">
    <property type="component" value="Chromosome"/>
</dbReference>
<evidence type="ECO:0000313" key="1">
    <source>
        <dbReference type="EMBL" id="WXB92049.1"/>
    </source>
</evidence>
<organism evidence="1 2">
    <name type="scientific">Bacillus kandeliae</name>
    <dbReference type="NCBI Taxonomy" id="3129297"/>
    <lineage>
        <taxon>Bacteria</taxon>
        <taxon>Bacillati</taxon>
        <taxon>Bacillota</taxon>
        <taxon>Bacilli</taxon>
        <taxon>Bacillales</taxon>
        <taxon>Bacillaceae</taxon>
        <taxon>Bacillus</taxon>
    </lineage>
</organism>
<dbReference type="InterPro" id="IPR020277">
    <property type="entry name" value="DUF2624"/>
</dbReference>
<name>A0ABZ2N2V5_9BACI</name>
<protein>
    <submittedName>
        <fullName evidence="1">DUF2624 family protein</fullName>
    </submittedName>
</protein>
<accession>A0ABZ2N2V5</accession>
<proteinExistence type="predicted"/>
<dbReference type="Pfam" id="PF11116">
    <property type="entry name" value="DUF2624"/>
    <property type="match status" value="1"/>
</dbReference>
<evidence type="ECO:0000313" key="2">
    <source>
        <dbReference type="Proteomes" id="UP001387364"/>
    </source>
</evidence>
<gene>
    <name evidence="1" type="ORF">WDJ61_12390</name>
</gene>
<reference evidence="1 2" key="1">
    <citation type="submission" date="2024-02" db="EMBL/GenBank/DDBJ databases">
        <title>Seven novel Bacillus-like species.</title>
        <authorList>
            <person name="Liu G."/>
        </authorList>
    </citation>
    <scope>NUCLEOTIDE SEQUENCE [LARGE SCALE GENOMIC DNA]</scope>
    <source>
        <strain evidence="1 2">FJAT-52991</strain>
    </source>
</reference>
<sequence>MKLVQHLINQRAQVITGDELMKYAKGLSISLKQEEAEKIASQLRRKKVDLFNDGERIQLLKEIARITNEQTARKLNRLFSMFQP</sequence>
<keyword evidence="2" id="KW-1185">Reference proteome</keyword>
<dbReference type="EMBL" id="CP147404">
    <property type="protein sequence ID" value="WXB92049.1"/>
    <property type="molecule type" value="Genomic_DNA"/>
</dbReference>
<dbReference type="RefSeq" id="WP_338750141.1">
    <property type="nucleotide sequence ID" value="NZ_CP147404.1"/>
</dbReference>